<dbReference type="Gene3D" id="3.40.630.30">
    <property type="match status" value="1"/>
</dbReference>
<comment type="caution">
    <text evidence="4">The sequence shown here is derived from an EMBL/GenBank/DDBJ whole genome shotgun (WGS) entry which is preliminary data.</text>
</comment>
<name>A0A927RLN4_9ACTN</name>
<dbReference type="RefSeq" id="WP_192751883.1">
    <property type="nucleotide sequence ID" value="NZ_BAABJL010000040.1"/>
</dbReference>
<dbReference type="AlphaFoldDB" id="A0A927RLN4"/>
<dbReference type="SUPFAM" id="SSF55729">
    <property type="entry name" value="Acyl-CoA N-acyltransferases (Nat)"/>
    <property type="match status" value="1"/>
</dbReference>
<protein>
    <submittedName>
        <fullName evidence="4">Acetyltransferase</fullName>
        <ecNumber evidence="4">2.3.1.-</ecNumber>
    </submittedName>
</protein>
<keyword evidence="5" id="KW-1185">Reference proteome</keyword>
<dbReference type="Pfam" id="PF00583">
    <property type="entry name" value="Acetyltransf_1"/>
    <property type="match status" value="1"/>
</dbReference>
<dbReference type="InterPro" id="IPR050832">
    <property type="entry name" value="Bact_Acetyltransf"/>
</dbReference>
<proteinExistence type="predicted"/>
<evidence type="ECO:0000256" key="2">
    <source>
        <dbReference type="ARBA" id="ARBA00023315"/>
    </source>
</evidence>
<dbReference type="EC" id="2.3.1.-" evidence="4"/>
<evidence type="ECO:0000313" key="5">
    <source>
        <dbReference type="Proteomes" id="UP000638648"/>
    </source>
</evidence>
<dbReference type="EMBL" id="JADBEM010000001">
    <property type="protein sequence ID" value="MBE1608028.1"/>
    <property type="molecule type" value="Genomic_DNA"/>
</dbReference>
<feature type="domain" description="N-acetyltransferase" evidence="3">
    <location>
        <begin position="5"/>
        <end position="151"/>
    </location>
</feature>
<accession>A0A927RLN4</accession>
<keyword evidence="1 4" id="KW-0808">Transferase</keyword>
<dbReference type="Proteomes" id="UP000638648">
    <property type="component" value="Unassembled WGS sequence"/>
</dbReference>
<dbReference type="PANTHER" id="PTHR43877">
    <property type="entry name" value="AMINOALKYLPHOSPHONATE N-ACETYLTRANSFERASE-RELATED-RELATED"/>
    <property type="match status" value="1"/>
</dbReference>
<reference evidence="4" key="1">
    <citation type="submission" date="2020-10" db="EMBL/GenBank/DDBJ databases">
        <title>Sequencing the genomes of 1000 actinobacteria strains.</title>
        <authorList>
            <person name="Klenk H.-P."/>
        </authorList>
    </citation>
    <scope>NUCLEOTIDE SEQUENCE</scope>
    <source>
        <strain evidence="4">DSM 45354</strain>
    </source>
</reference>
<dbReference type="CDD" id="cd04301">
    <property type="entry name" value="NAT_SF"/>
    <property type="match status" value="1"/>
</dbReference>
<evidence type="ECO:0000256" key="1">
    <source>
        <dbReference type="ARBA" id="ARBA00022679"/>
    </source>
</evidence>
<evidence type="ECO:0000313" key="4">
    <source>
        <dbReference type="EMBL" id="MBE1608028.1"/>
    </source>
</evidence>
<dbReference type="InterPro" id="IPR016181">
    <property type="entry name" value="Acyl_CoA_acyltransferase"/>
</dbReference>
<dbReference type="PROSITE" id="PS51186">
    <property type="entry name" value="GNAT"/>
    <property type="match status" value="1"/>
</dbReference>
<dbReference type="InterPro" id="IPR000182">
    <property type="entry name" value="GNAT_dom"/>
</dbReference>
<keyword evidence="2 4" id="KW-0012">Acyltransferase</keyword>
<organism evidence="4 5">
    <name type="scientific">Actinopolymorpha pittospori</name>
    <dbReference type="NCBI Taxonomy" id="648752"/>
    <lineage>
        <taxon>Bacteria</taxon>
        <taxon>Bacillati</taxon>
        <taxon>Actinomycetota</taxon>
        <taxon>Actinomycetes</taxon>
        <taxon>Propionibacteriales</taxon>
        <taxon>Actinopolymorphaceae</taxon>
        <taxon>Actinopolymorpha</taxon>
    </lineage>
</organism>
<sequence>MTTCCVVRPETAADIARVADVTRLAFGGRQIEVDMVAAIRASDEYVPELSLVAEVDGTVVGHCMLGRKALLGVTAPPVLALGPLSVLPSWQRRGIGSQLVSTAQQVATHRGKEALIVLLGHPDYYPRFGFLPARDFGIRPDWPAAMAYPLLPDLSNYRGAEIPH</sequence>
<gene>
    <name evidence="4" type="ORF">HEB94_004876</name>
</gene>
<dbReference type="PANTHER" id="PTHR43877:SF1">
    <property type="entry name" value="ACETYLTRANSFERASE"/>
    <property type="match status" value="1"/>
</dbReference>
<dbReference type="GO" id="GO:0016747">
    <property type="term" value="F:acyltransferase activity, transferring groups other than amino-acyl groups"/>
    <property type="evidence" value="ECO:0007669"/>
    <property type="project" value="InterPro"/>
</dbReference>
<evidence type="ECO:0000259" key="3">
    <source>
        <dbReference type="PROSITE" id="PS51186"/>
    </source>
</evidence>